<dbReference type="RefSeq" id="WP_254168737.1">
    <property type="nucleotide sequence ID" value="NZ_JAHESF010000037.1"/>
</dbReference>
<reference evidence="1 2" key="1">
    <citation type="submission" date="2021-05" db="EMBL/GenBank/DDBJ databases">
        <title>A Polyphasic approach of four new species of the genus Ohtaekwangia: Ohtaekwangia histidinii sp. nov., Ohtaekwangia cretensis sp. nov., Ohtaekwangia indiensis sp. nov., Ohtaekwangia reichenbachii sp. nov. from diverse environment.</title>
        <authorList>
            <person name="Octaviana S."/>
        </authorList>
    </citation>
    <scope>NUCLEOTIDE SEQUENCE [LARGE SCALE GENOMIC DNA]</scope>
    <source>
        <strain evidence="1 2">PWU4</strain>
    </source>
</reference>
<dbReference type="EMBL" id="JAHESF010000037">
    <property type="protein sequence ID" value="MBT1700256.1"/>
    <property type="molecule type" value="Genomic_DNA"/>
</dbReference>
<comment type="caution">
    <text evidence="1">The sequence shown here is derived from an EMBL/GenBank/DDBJ whole genome shotgun (WGS) entry which is preliminary data.</text>
</comment>
<dbReference type="Pfam" id="PF07366">
    <property type="entry name" value="SnoaL"/>
    <property type="match status" value="1"/>
</dbReference>
<evidence type="ECO:0000313" key="1">
    <source>
        <dbReference type="EMBL" id="MBT1700256.1"/>
    </source>
</evidence>
<dbReference type="AlphaFoldDB" id="A0AAP2DPT1"/>
<name>A0AAP2DPT1_9BACT</name>
<gene>
    <name evidence="1" type="ORF">KK083_25435</name>
</gene>
<dbReference type="PANTHER" id="PTHR38436:SF1">
    <property type="entry name" value="ESTER CYCLASE"/>
    <property type="match status" value="1"/>
</dbReference>
<keyword evidence="2" id="KW-1185">Reference proteome</keyword>
<proteinExistence type="predicted"/>
<dbReference type="Gene3D" id="3.10.450.50">
    <property type="match status" value="1"/>
</dbReference>
<sequence>MDQQRQKQIAKEWHEAFGTDALKNNYNQYLHDNFVADFFGGQQVDKARYIEEDQRFASAFKNSHITVLEQIAEDNKVVSVMTWTAVQVNDIPGIPATGRSFEIRGIAIDYFKDGKVIKHFPLFDQLNMMQQLGAMPEANAADKK</sequence>
<dbReference type="PANTHER" id="PTHR38436">
    <property type="entry name" value="POLYKETIDE CYCLASE SNOAL-LIKE DOMAIN"/>
    <property type="match status" value="1"/>
</dbReference>
<dbReference type="Proteomes" id="UP001319200">
    <property type="component" value="Unassembled WGS sequence"/>
</dbReference>
<dbReference type="InterPro" id="IPR009959">
    <property type="entry name" value="Cyclase_SnoaL-like"/>
</dbReference>
<dbReference type="GO" id="GO:0030638">
    <property type="term" value="P:polyketide metabolic process"/>
    <property type="evidence" value="ECO:0007669"/>
    <property type="project" value="InterPro"/>
</dbReference>
<dbReference type="InterPro" id="IPR032710">
    <property type="entry name" value="NTF2-like_dom_sf"/>
</dbReference>
<evidence type="ECO:0000313" key="2">
    <source>
        <dbReference type="Proteomes" id="UP001319200"/>
    </source>
</evidence>
<organism evidence="1 2">
    <name type="scientific">Chryseosolibacter histidini</name>
    <dbReference type="NCBI Taxonomy" id="2782349"/>
    <lineage>
        <taxon>Bacteria</taxon>
        <taxon>Pseudomonadati</taxon>
        <taxon>Bacteroidota</taxon>
        <taxon>Cytophagia</taxon>
        <taxon>Cytophagales</taxon>
        <taxon>Chryseotaleaceae</taxon>
        <taxon>Chryseosolibacter</taxon>
    </lineage>
</organism>
<protein>
    <submittedName>
        <fullName evidence="1">Ester cyclase</fullName>
    </submittedName>
</protein>
<accession>A0AAP2DPT1</accession>
<dbReference type="SUPFAM" id="SSF54427">
    <property type="entry name" value="NTF2-like"/>
    <property type="match status" value="1"/>
</dbReference>